<feature type="binding site" evidence="14 15">
    <location>
        <position position="129"/>
    </location>
    <ligand>
        <name>a divalent metal cation</name>
        <dbReference type="ChEBI" id="CHEBI:60240"/>
    </ligand>
</feature>
<evidence type="ECO:0000256" key="8">
    <source>
        <dbReference type="ARBA" id="ARBA00022490"/>
    </source>
</evidence>
<dbReference type="SUPFAM" id="SSF53098">
    <property type="entry name" value="Ribonuclease H-like"/>
    <property type="match status" value="1"/>
</dbReference>
<proteinExistence type="inferred from homology"/>
<dbReference type="GO" id="GO:0030145">
    <property type="term" value="F:manganese ion binding"/>
    <property type="evidence" value="ECO:0007669"/>
    <property type="project" value="UniProtKB-UniRule"/>
</dbReference>
<comment type="catalytic activity">
    <reaction evidence="1 14 15 16">
        <text>Endonucleolytic cleavage to 5'-phosphomonoester.</text>
        <dbReference type="EC" id="3.1.26.4"/>
    </reaction>
</comment>
<dbReference type="GO" id="GO:0003723">
    <property type="term" value="F:RNA binding"/>
    <property type="evidence" value="ECO:0007669"/>
    <property type="project" value="UniProtKB-UniRule"/>
</dbReference>
<keyword evidence="8 14" id="KW-0963">Cytoplasm</keyword>
<comment type="cofactor">
    <cofactor evidence="14 15">
        <name>Mn(2+)</name>
        <dbReference type="ChEBI" id="CHEBI:29035"/>
    </cofactor>
    <cofactor evidence="14 15">
        <name>Mg(2+)</name>
        <dbReference type="ChEBI" id="CHEBI:18420"/>
    </cofactor>
    <text evidence="14 15">Manganese or magnesium. Binds 1 divalent metal ion per monomer in the absence of substrate. May bind a second metal ion after substrate binding.</text>
</comment>
<comment type="function">
    <text evidence="3 14 16">Endonuclease that specifically degrades the RNA of RNA-DNA hybrids.</text>
</comment>
<evidence type="ECO:0000256" key="3">
    <source>
        <dbReference type="ARBA" id="ARBA00004065"/>
    </source>
</evidence>
<feature type="domain" description="RNase H type-2" evidence="17">
    <location>
        <begin position="31"/>
        <end position="220"/>
    </location>
</feature>
<dbReference type="HAMAP" id="MF_00052_B">
    <property type="entry name" value="RNase_HII_B"/>
    <property type="match status" value="1"/>
</dbReference>
<evidence type="ECO:0000256" key="4">
    <source>
        <dbReference type="ARBA" id="ARBA00004496"/>
    </source>
</evidence>
<dbReference type="Proteomes" id="UP000547674">
    <property type="component" value="Unassembled WGS sequence"/>
</dbReference>
<sequence>MAKLATPRSKRKKRTRQLIRAEQVYRDRAIQWLAGVDEAGVGPLAGPVVAGAVMMPVDSKLDDVFDSKGISEKKREALAIAIREQAVSFGIGIARPREIDRVNIYQATLRAMRRAVSRLAPAPELVLVDARRIPHIEMEQEAHVKGDARFYQIACASILAKTTRDALMKRLDKRYPGYGFADHKGYPTKEHREAIRELGPCGAHRKSFRWLPESKVDDQTLEMFPDLVKS</sequence>
<keyword evidence="13 14" id="KW-0464">Manganese</keyword>
<evidence type="ECO:0000256" key="13">
    <source>
        <dbReference type="ARBA" id="ARBA00023211"/>
    </source>
</evidence>
<dbReference type="PANTHER" id="PTHR10954:SF18">
    <property type="entry name" value="RIBONUCLEASE HII"/>
    <property type="match status" value="1"/>
</dbReference>
<protein>
    <recommendedName>
        <fullName evidence="7 14">Ribonuclease HII</fullName>
        <shortName evidence="14">RNase HII</shortName>
        <ecNumber evidence="6 14">3.1.26.4</ecNumber>
    </recommendedName>
</protein>
<comment type="cofactor">
    <cofactor evidence="2">
        <name>Mg(2+)</name>
        <dbReference type="ChEBI" id="CHEBI:18420"/>
    </cofactor>
</comment>
<dbReference type="InterPro" id="IPR022898">
    <property type="entry name" value="RNase_HII"/>
</dbReference>
<evidence type="ECO:0000256" key="7">
    <source>
        <dbReference type="ARBA" id="ARBA00019179"/>
    </source>
</evidence>
<evidence type="ECO:0000256" key="12">
    <source>
        <dbReference type="ARBA" id="ARBA00022801"/>
    </source>
</evidence>
<dbReference type="GO" id="GO:0043137">
    <property type="term" value="P:DNA replication, removal of RNA primer"/>
    <property type="evidence" value="ECO:0007669"/>
    <property type="project" value="TreeGrafter"/>
</dbReference>
<dbReference type="PROSITE" id="PS51975">
    <property type="entry name" value="RNASE_H_2"/>
    <property type="match status" value="1"/>
</dbReference>
<gene>
    <name evidence="14" type="primary">rnhB</name>
    <name evidence="18" type="ORF">HKN21_02340</name>
</gene>
<dbReference type="CDD" id="cd07182">
    <property type="entry name" value="RNase_HII_bacteria_HII_like"/>
    <property type="match status" value="1"/>
</dbReference>
<dbReference type="EC" id="3.1.26.4" evidence="6 14"/>
<comment type="caution">
    <text evidence="18">The sequence shown here is derived from an EMBL/GenBank/DDBJ whole genome shotgun (WGS) entry which is preliminary data.</text>
</comment>
<dbReference type="GO" id="GO:0005737">
    <property type="term" value="C:cytoplasm"/>
    <property type="evidence" value="ECO:0007669"/>
    <property type="project" value="UniProtKB-SubCell"/>
</dbReference>
<evidence type="ECO:0000256" key="10">
    <source>
        <dbReference type="ARBA" id="ARBA00022723"/>
    </source>
</evidence>
<reference evidence="18 19" key="1">
    <citation type="submission" date="2020-03" db="EMBL/GenBank/DDBJ databases">
        <title>Metabolic flexibility allows generalist bacteria to become dominant in a frequently disturbed ecosystem.</title>
        <authorList>
            <person name="Chen Y.-J."/>
            <person name="Leung P.M."/>
            <person name="Bay S.K."/>
            <person name="Hugenholtz P."/>
            <person name="Kessler A.J."/>
            <person name="Shelley G."/>
            <person name="Waite D.W."/>
            <person name="Cook P.L."/>
            <person name="Greening C."/>
        </authorList>
    </citation>
    <scope>NUCLEOTIDE SEQUENCE [LARGE SCALE GENOMIC DNA]</scope>
    <source>
        <strain evidence="18">SS_bin_28</strain>
    </source>
</reference>
<name>A0A7Y2E731_UNCEI</name>
<comment type="similarity">
    <text evidence="5 14 16">Belongs to the RNase HII family.</text>
</comment>
<dbReference type="InterPro" id="IPR036397">
    <property type="entry name" value="RNaseH_sf"/>
</dbReference>
<organism evidence="18 19">
    <name type="scientific">Eiseniibacteriota bacterium</name>
    <dbReference type="NCBI Taxonomy" id="2212470"/>
    <lineage>
        <taxon>Bacteria</taxon>
        <taxon>Candidatus Eiseniibacteriota</taxon>
    </lineage>
</organism>
<dbReference type="Gene3D" id="3.30.420.10">
    <property type="entry name" value="Ribonuclease H-like superfamily/Ribonuclease H"/>
    <property type="match status" value="1"/>
</dbReference>
<dbReference type="Pfam" id="PF01351">
    <property type="entry name" value="RNase_HII"/>
    <property type="match status" value="1"/>
</dbReference>
<feature type="binding site" evidence="14 15">
    <location>
        <position position="37"/>
    </location>
    <ligand>
        <name>a divalent metal cation</name>
        <dbReference type="ChEBI" id="CHEBI:60240"/>
    </ligand>
</feature>
<evidence type="ECO:0000313" key="19">
    <source>
        <dbReference type="Proteomes" id="UP000547674"/>
    </source>
</evidence>
<dbReference type="GO" id="GO:0004523">
    <property type="term" value="F:RNA-DNA hybrid ribonuclease activity"/>
    <property type="evidence" value="ECO:0007669"/>
    <property type="project" value="UniProtKB-UniRule"/>
</dbReference>
<accession>A0A7Y2E731</accession>
<dbReference type="EMBL" id="JABDJR010000080">
    <property type="protein sequence ID" value="NNF05577.1"/>
    <property type="molecule type" value="Genomic_DNA"/>
</dbReference>
<dbReference type="NCBIfam" id="NF000594">
    <property type="entry name" value="PRK00015.1-1"/>
    <property type="match status" value="1"/>
</dbReference>
<evidence type="ECO:0000256" key="6">
    <source>
        <dbReference type="ARBA" id="ARBA00012180"/>
    </source>
</evidence>
<evidence type="ECO:0000256" key="16">
    <source>
        <dbReference type="RuleBase" id="RU003515"/>
    </source>
</evidence>
<evidence type="ECO:0000256" key="11">
    <source>
        <dbReference type="ARBA" id="ARBA00022759"/>
    </source>
</evidence>
<dbReference type="GO" id="GO:0032299">
    <property type="term" value="C:ribonuclease H2 complex"/>
    <property type="evidence" value="ECO:0007669"/>
    <property type="project" value="TreeGrafter"/>
</dbReference>
<evidence type="ECO:0000256" key="1">
    <source>
        <dbReference type="ARBA" id="ARBA00000077"/>
    </source>
</evidence>
<evidence type="ECO:0000256" key="15">
    <source>
        <dbReference type="PROSITE-ProRule" id="PRU01319"/>
    </source>
</evidence>
<dbReference type="GO" id="GO:0006298">
    <property type="term" value="P:mismatch repair"/>
    <property type="evidence" value="ECO:0007669"/>
    <property type="project" value="TreeGrafter"/>
</dbReference>
<dbReference type="NCBIfam" id="NF000595">
    <property type="entry name" value="PRK00015.1-3"/>
    <property type="match status" value="1"/>
</dbReference>
<dbReference type="InterPro" id="IPR001352">
    <property type="entry name" value="RNase_HII/HIII"/>
</dbReference>
<feature type="binding site" evidence="14 15">
    <location>
        <position position="38"/>
    </location>
    <ligand>
        <name>a divalent metal cation</name>
        <dbReference type="ChEBI" id="CHEBI:60240"/>
    </ligand>
</feature>
<evidence type="ECO:0000313" key="18">
    <source>
        <dbReference type="EMBL" id="NNF05577.1"/>
    </source>
</evidence>
<dbReference type="PANTHER" id="PTHR10954">
    <property type="entry name" value="RIBONUCLEASE H2 SUBUNIT A"/>
    <property type="match status" value="1"/>
</dbReference>
<dbReference type="AlphaFoldDB" id="A0A7Y2E731"/>
<keyword evidence="9 14" id="KW-0540">Nuclease</keyword>
<dbReference type="InterPro" id="IPR012337">
    <property type="entry name" value="RNaseH-like_sf"/>
</dbReference>
<evidence type="ECO:0000259" key="17">
    <source>
        <dbReference type="PROSITE" id="PS51975"/>
    </source>
</evidence>
<keyword evidence="12 14" id="KW-0378">Hydrolase</keyword>
<evidence type="ECO:0000256" key="5">
    <source>
        <dbReference type="ARBA" id="ARBA00007383"/>
    </source>
</evidence>
<evidence type="ECO:0000256" key="14">
    <source>
        <dbReference type="HAMAP-Rule" id="MF_00052"/>
    </source>
</evidence>
<evidence type="ECO:0000256" key="2">
    <source>
        <dbReference type="ARBA" id="ARBA00001946"/>
    </source>
</evidence>
<dbReference type="InterPro" id="IPR024567">
    <property type="entry name" value="RNase_HII/HIII_dom"/>
</dbReference>
<evidence type="ECO:0000256" key="9">
    <source>
        <dbReference type="ARBA" id="ARBA00022722"/>
    </source>
</evidence>
<comment type="subcellular location">
    <subcellularLocation>
        <location evidence="4 14">Cytoplasm</location>
    </subcellularLocation>
</comment>
<keyword evidence="10 14" id="KW-0479">Metal-binding</keyword>
<keyword evidence="11 14" id="KW-0255">Endonuclease</keyword>